<comment type="similarity">
    <text evidence="1 4">Belongs to the serpin family.</text>
</comment>
<dbReference type="PANTHER" id="PTHR11461">
    <property type="entry name" value="SERINE PROTEASE INHIBITOR, SERPIN"/>
    <property type="match status" value="1"/>
</dbReference>
<evidence type="ECO:0000256" key="2">
    <source>
        <dbReference type="ARBA" id="ARBA00022690"/>
    </source>
</evidence>
<dbReference type="AlphaFoldDB" id="A0A1Q3FM86"/>
<evidence type="ECO:0000256" key="3">
    <source>
        <dbReference type="ARBA" id="ARBA00022900"/>
    </source>
</evidence>
<dbReference type="Gene3D" id="2.30.39.10">
    <property type="entry name" value="Alpha-1-antitrypsin, domain 1"/>
    <property type="match status" value="1"/>
</dbReference>
<dbReference type="InterPro" id="IPR042185">
    <property type="entry name" value="Serpin_sf_2"/>
</dbReference>
<dbReference type="InterPro" id="IPR036186">
    <property type="entry name" value="Serpin_sf"/>
</dbReference>
<evidence type="ECO:0000256" key="1">
    <source>
        <dbReference type="ARBA" id="ARBA00009500"/>
    </source>
</evidence>
<dbReference type="SUPFAM" id="SSF56574">
    <property type="entry name" value="Serpins"/>
    <property type="match status" value="1"/>
</dbReference>
<dbReference type="GO" id="GO:0004867">
    <property type="term" value="F:serine-type endopeptidase inhibitor activity"/>
    <property type="evidence" value="ECO:0007669"/>
    <property type="project" value="UniProtKB-KW"/>
</dbReference>
<protein>
    <submittedName>
        <fullName evidence="7">Putative serine proteinase inhibitor</fullName>
    </submittedName>
</protein>
<proteinExistence type="inferred from homology"/>
<keyword evidence="2" id="KW-0646">Protease inhibitor</keyword>
<name>A0A1Q3FM86_CULTA</name>
<evidence type="ECO:0000256" key="4">
    <source>
        <dbReference type="RuleBase" id="RU000411"/>
    </source>
</evidence>
<feature type="signal peptide" evidence="5">
    <location>
        <begin position="1"/>
        <end position="16"/>
    </location>
</feature>
<organism evidence="7">
    <name type="scientific">Culex tarsalis</name>
    <name type="common">Encephalitis mosquito</name>
    <dbReference type="NCBI Taxonomy" id="7177"/>
    <lineage>
        <taxon>Eukaryota</taxon>
        <taxon>Metazoa</taxon>
        <taxon>Ecdysozoa</taxon>
        <taxon>Arthropoda</taxon>
        <taxon>Hexapoda</taxon>
        <taxon>Insecta</taxon>
        <taxon>Pterygota</taxon>
        <taxon>Neoptera</taxon>
        <taxon>Endopterygota</taxon>
        <taxon>Diptera</taxon>
        <taxon>Nematocera</taxon>
        <taxon>Culicoidea</taxon>
        <taxon>Culicidae</taxon>
        <taxon>Culicinae</taxon>
        <taxon>Culicini</taxon>
        <taxon>Culex</taxon>
        <taxon>Culex</taxon>
    </lineage>
</organism>
<dbReference type="EMBL" id="GFDL01006354">
    <property type="protein sequence ID" value="JAV28691.1"/>
    <property type="molecule type" value="Transcribed_RNA"/>
</dbReference>
<keyword evidence="3" id="KW-0722">Serine protease inhibitor</keyword>
<dbReference type="InterPro" id="IPR023796">
    <property type="entry name" value="Serpin_dom"/>
</dbReference>
<evidence type="ECO:0000313" key="7">
    <source>
        <dbReference type="EMBL" id="JAV28691.1"/>
    </source>
</evidence>
<dbReference type="CDD" id="cd00172">
    <property type="entry name" value="serpin"/>
    <property type="match status" value="1"/>
</dbReference>
<dbReference type="InterPro" id="IPR000215">
    <property type="entry name" value="Serpin_fam"/>
</dbReference>
<dbReference type="InterPro" id="IPR042178">
    <property type="entry name" value="Serpin_sf_1"/>
</dbReference>
<feature type="chain" id="PRO_5010239282" evidence="5">
    <location>
        <begin position="17"/>
        <end position="486"/>
    </location>
</feature>
<keyword evidence="5" id="KW-0732">Signal</keyword>
<sequence length="486" mass="55550">MKILIILSVYISLVLAQSKQLGSRKQQQDAYDPRSCDMGTSDKWACVCDQLGLKRDNCEAEIDKNLELNNLKLCKDMSPYYLGRPVCRSEQMWTQSRDPAGKAMQFALDLFKAADPKNLEKNYVISPLSPQILLAQLIEGCSEDARQEMINGIKLNSKEVSSLMQSLQETANKDNAMNKLDIASIVYKSKNMNLTDEFNHSRKQNKIMLQNIDFSDTVNAVQEINNWVSQKTRGNIQEIVSEQNLSPDMSMMLLNAIYFKGTWRYKFNQTDKRASFHTAENNKMSVQMMKQINRLRFGEINFGEYWEPDTGLRWVELPYEGDQLSMILLLPKTRFELDKNLEQVTGAHLQEIFKVIRRDFNPNKIHLQVPKFTIKDSISLVEPLKKLGVKQIFESDSALNKLSKTPVKVGDVKQDSFLSVDETGTTATAVSKITIIPLSLNAYEDVHFECNEPFMVMIVDKTSEIPLFMGKIRQPLKPTQESKNQG</sequence>
<dbReference type="SMART" id="SM00093">
    <property type="entry name" value="SERPIN"/>
    <property type="match status" value="1"/>
</dbReference>
<feature type="domain" description="Serpin" evidence="6">
    <location>
        <begin position="108"/>
        <end position="475"/>
    </location>
</feature>
<accession>A0A1Q3FM86</accession>
<evidence type="ECO:0000259" key="6">
    <source>
        <dbReference type="SMART" id="SM00093"/>
    </source>
</evidence>
<dbReference type="Pfam" id="PF00079">
    <property type="entry name" value="Serpin"/>
    <property type="match status" value="1"/>
</dbReference>
<reference evidence="7" key="1">
    <citation type="submission" date="2017-01" db="EMBL/GenBank/DDBJ databases">
        <title>A deep insight into the sialotranscriptome of adult male and female Cluex tarsalis mosquitoes.</title>
        <authorList>
            <person name="Ribeiro J.M."/>
            <person name="Moreira F."/>
            <person name="Bernard K.A."/>
            <person name="Calvo E."/>
        </authorList>
    </citation>
    <scope>NUCLEOTIDE SEQUENCE</scope>
    <source>
        <strain evidence="7">Kern County</strain>
        <tissue evidence="7">Salivary glands</tissue>
    </source>
</reference>
<dbReference type="PANTHER" id="PTHR11461:SF211">
    <property type="entry name" value="GH10112P-RELATED"/>
    <property type="match status" value="1"/>
</dbReference>
<dbReference type="GO" id="GO:0005615">
    <property type="term" value="C:extracellular space"/>
    <property type="evidence" value="ECO:0007669"/>
    <property type="project" value="InterPro"/>
</dbReference>
<dbReference type="Gene3D" id="3.30.497.10">
    <property type="entry name" value="Antithrombin, subunit I, domain 2"/>
    <property type="match status" value="1"/>
</dbReference>
<evidence type="ECO:0000256" key="5">
    <source>
        <dbReference type="SAM" id="SignalP"/>
    </source>
</evidence>